<reference evidence="2 3" key="1">
    <citation type="submission" date="2024-06" db="EMBL/GenBank/DDBJ databases">
        <title>The Natural Products Discovery Center: Release of the First 8490 Sequenced Strains for Exploring Actinobacteria Biosynthetic Diversity.</title>
        <authorList>
            <person name="Kalkreuter E."/>
            <person name="Kautsar S.A."/>
            <person name="Yang D."/>
            <person name="Bader C.D."/>
            <person name="Teijaro C.N."/>
            <person name="Fluegel L."/>
            <person name="Davis C.M."/>
            <person name="Simpson J.R."/>
            <person name="Lauterbach L."/>
            <person name="Steele A.D."/>
            <person name="Gui C."/>
            <person name="Meng S."/>
            <person name="Li G."/>
            <person name="Viehrig K."/>
            <person name="Ye F."/>
            <person name="Su P."/>
            <person name="Kiefer A.F."/>
            <person name="Nichols A."/>
            <person name="Cepeda A.J."/>
            <person name="Yan W."/>
            <person name="Fan B."/>
            <person name="Jiang Y."/>
            <person name="Adhikari A."/>
            <person name="Zheng C.-J."/>
            <person name="Schuster L."/>
            <person name="Cowan T.M."/>
            <person name="Smanski M.J."/>
            <person name="Chevrette M.G."/>
            <person name="De Carvalho L.P.S."/>
            <person name="Shen B."/>
        </authorList>
    </citation>
    <scope>NUCLEOTIDE SEQUENCE [LARGE SCALE GENOMIC DNA]</scope>
    <source>
        <strain evidence="2 3">NPDC006434</strain>
    </source>
</reference>
<keyword evidence="1" id="KW-0472">Membrane</keyword>
<name>A0ABV2V8V1_9ACTN</name>
<sequence length="85" mass="8949">MTGKNRIRFLTKNRVIGLLMTVSTIVAAIPLGVLAFADHALWAYGLFELLLGVLIFGVAMLIMGDHFEESGGETSGNDGVGLGGL</sequence>
<evidence type="ECO:0000313" key="2">
    <source>
        <dbReference type="EMBL" id="MET9850258.1"/>
    </source>
</evidence>
<comment type="caution">
    <text evidence="2">The sequence shown here is derived from an EMBL/GenBank/DDBJ whole genome shotgun (WGS) entry which is preliminary data.</text>
</comment>
<evidence type="ECO:0000256" key="1">
    <source>
        <dbReference type="SAM" id="Phobius"/>
    </source>
</evidence>
<gene>
    <name evidence="2" type="ORF">ABZZ21_38075</name>
</gene>
<keyword evidence="1" id="KW-0812">Transmembrane</keyword>
<feature type="transmembrane region" description="Helical" evidence="1">
    <location>
        <begin position="15"/>
        <end position="36"/>
    </location>
</feature>
<organism evidence="2 3">
    <name type="scientific">Streptomyces ossamyceticus</name>
    <dbReference type="NCBI Taxonomy" id="249581"/>
    <lineage>
        <taxon>Bacteria</taxon>
        <taxon>Bacillati</taxon>
        <taxon>Actinomycetota</taxon>
        <taxon>Actinomycetes</taxon>
        <taxon>Kitasatosporales</taxon>
        <taxon>Streptomycetaceae</taxon>
        <taxon>Streptomyces</taxon>
    </lineage>
</organism>
<dbReference type="Proteomes" id="UP001550210">
    <property type="component" value="Unassembled WGS sequence"/>
</dbReference>
<keyword evidence="3" id="KW-1185">Reference proteome</keyword>
<dbReference type="EMBL" id="JBEXPZ010000068">
    <property type="protein sequence ID" value="MET9850258.1"/>
    <property type="molecule type" value="Genomic_DNA"/>
</dbReference>
<feature type="transmembrane region" description="Helical" evidence="1">
    <location>
        <begin position="42"/>
        <end position="62"/>
    </location>
</feature>
<protein>
    <submittedName>
        <fullName evidence="2">Uncharacterized protein</fullName>
    </submittedName>
</protein>
<accession>A0ABV2V8V1</accession>
<evidence type="ECO:0000313" key="3">
    <source>
        <dbReference type="Proteomes" id="UP001550210"/>
    </source>
</evidence>
<proteinExistence type="predicted"/>
<keyword evidence="1" id="KW-1133">Transmembrane helix</keyword>
<dbReference type="RefSeq" id="WP_355403318.1">
    <property type="nucleotide sequence ID" value="NZ_JBEGHN010000034.1"/>
</dbReference>